<dbReference type="Gene3D" id="3.40.30.10">
    <property type="entry name" value="Glutaredoxin"/>
    <property type="match status" value="3"/>
</dbReference>
<sequence length="632" mass="72339">MYESRMEKIRLLGTGIIICLLMMFVSSVNAQKYKSVFKNLTWEQAAELAQKEGKIVFVDAMRKARTPEDQKKLDVAERKLFSIPEIMNFCDQHVIAIQIDMGSEAGQAFAPKLMMNMYPTYGFFMPNGDILGVVSPYLLAQKPEKFVEVGNKALEDAEVKRNNTRSIQFEEISLKDAMAKAKKENRLIFVDAYTDYCQPCMLMVKNVFSLNDVADFYNRNFINLKIHFGKEKELAEKYGTSGYPAFLFINGDGKLVYMEGGYTEGDEFIGFGKTALEKAKGIEFIEGDWNRALEQARQENKLIFMDCYTSWCGPCKQLARTVFTDPDAANFFNEHFVNLKMDMEKGEGINLKDRFGVKAYPTLLFINGQGEVVHSLVGAPGLKELLEQAQIAFEGKGLAYANAEYQKGNRKPEFIQAYLTYLGNASLGKEAEKVSLDYFATLDKNNLKERKYWDIFVKYVNDVDSDLFQYVYEHRDEFYSIYGERDVKRKIQNVWSGGANQFVRKEGDQMVLDKKGFKRYVKRMEKAKVDGWEDIVSGAEMMNAEKLGDWKTYIALGTERIKQGKVSDLLLYNWGLRVNKQCKDKALRLLAAQWFDEAAVNAAKNEAKGKGNMMSYRTFFEKLAKDLKADVQ</sequence>
<evidence type="ECO:0000256" key="1">
    <source>
        <dbReference type="ARBA" id="ARBA00022729"/>
    </source>
</evidence>
<dbReference type="EMBL" id="QRZA01000046">
    <property type="protein sequence ID" value="RGV30876.1"/>
    <property type="molecule type" value="Genomic_DNA"/>
</dbReference>
<dbReference type="InterPro" id="IPR013766">
    <property type="entry name" value="Thioredoxin_domain"/>
</dbReference>
<dbReference type="Pfam" id="PF13098">
    <property type="entry name" value="Thioredoxin_2"/>
    <property type="match status" value="1"/>
</dbReference>
<accession>A0A412WUF7</accession>
<dbReference type="InterPro" id="IPR012336">
    <property type="entry name" value="Thioredoxin-like_fold"/>
</dbReference>
<keyword evidence="2" id="KW-0676">Redox-active center</keyword>
<keyword evidence="1" id="KW-0732">Signal</keyword>
<evidence type="ECO:0000256" key="2">
    <source>
        <dbReference type="ARBA" id="ARBA00023284"/>
    </source>
</evidence>
<feature type="domain" description="Thioredoxin" evidence="3">
    <location>
        <begin position="269"/>
        <end position="394"/>
    </location>
</feature>
<evidence type="ECO:0000313" key="4">
    <source>
        <dbReference type="EMBL" id="RGV30876.1"/>
    </source>
</evidence>
<dbReference type="InterPro" id="IPR051099">
    <property type="entry name" value="AGR/TXD"/>
</dbReference>
<dbReference type="Proteomes" id="UP000283589">
    <property type="component" value="Unassembled WGS sequence"/>
</dbReference>
<dbReference type="STRING" id="1121130.GCA_000519105_02109"/>
<dbReference type="AlphaFoldDB" id="A0A412WUF7"/>
<dbReference type="SUPFAM" id="SSF52833">
    <property type="entry name" value="Thioredoxin-like"/>
    <property type="match status" value="3"/>
</dbReference>
<dbReference type="InterPro" id="IPR017937">
    <property type="entry name" value="Thioredoxin_CS"/>
</dbReference>
<proteinExistence type="predicted"/>
<protein>
    <submittedName>
        <fullName evidence="4">DUF255 domain-containing protein</fullName>
    </submittedName>
</protein>
<evidence type="ECO:0000259" key="3">
    <source>
        <dbReference type="PROSITE" id="PS51352"/>
    </source>
</evidence>
<gene>
    <name evidence="4" type="ORF">DWW18_19655</name>
</gene>
<comment type="caution">
    <text evidence="4">The sequence shown here is derived from an EMBL/GenBank/DDBJ whole genome shotgun (WGS) entry which is preliminary data.</text>
</comment>
<dbReference type="PROSITE" id="PS51352">
    <property type="entry name" value="THIOREDOXIN_2"/>
    <property type="match status" value="1"/>
</dbReference>
<reference evidence="4 5" key="1">
    <citation type="submission" date="2018-08" db="EMBL/GenBank/DDBJ databases">
        <title>A genome reference for cultivated species of the human gut microbiota.</title>
        <authorList>
            <person name="Zou Y."/>
            <person name="Xue W."/>
            <person name="Luo G."/>
        </authorList>
    </citation>
    <scope>NUCLEOTIDE SEQUENCE [LARGE SCALE GENOMIC DNA]</scope>
    <source>
        <strain evidence="4 5">AF14-49</strain>
    </source>
</reference>
<dbReference type="PANTHER" id="PTHR15337">
    <property type="entry name" value="ANTERIOR GRADIENT PROTEIN-RELATED"/>
    <property type="match status" value="1"/>
</dbReference>
<dbReference type="InterPro" id="IPR036249">
    <property type="entry name" value="Thioredoxin-like_sf"/>
</dbReference>
<evidence type="ECO:0000313" key="5">
    <source>
        <dbReference type="Proteomes" id="UP000283589"/>
    </source>
</evidence>
<dbReference type="Pfam" id="PF13899">
    <property type="entry name" value="Thioredoxin_7"/>
    <property type="match status" value="1"/>
</dbReference>
<dbReference type="PROSITE" id="PS00194">
    <property type="entry name" value="THIOREDOXIN_1"/>
    <property type="match status" value="1"/>
</dbReference>
<dbReference type="PANTHER" id="PTHR15337:SF11">
    <property type="entry name" value="THIOREDOXIN DOMAIN-CONTAINING PROTEIN"/>
    <property type="match status" value="1"/>
</dbReference>
<name>A0A412WUF7_9BACT</name>
<organism evidence="4 5">
    <name type="scientific">Butyricimonas virosa</name>
    <dbReference type="NCBI Taxonomy" id="544645"/>
    <lineage>
        <taxon>Bacteria</taxon>
        <taxon>Pseudomonadati</taxon>
        <taxon>Bacteroidota</taxon>
        <taxon>Bacteroidia</taxon>
        <taxon>Bacteroidales</taxon>
        <taxon>Odoribacteraceae</taxon>
        <taxon>Butyricimonas</taxon>
    </lineage>
</organism>